<name>A0A8D5AJ29_9GAMM</name>
<dbReference type="KEGG" id="moz:MoryE10_09550"/>
<protein>
    <recommendedName>
        <fullName evidence="3">Mor transcription activator domain-containing protein</fullName>
    </recommendedName>
</protein>
<evidence type="ECO:0000313" key="1">
    <source>
        <dbReference type="EMBL" id="BBL70349.1"/>
    </source>
</evidence>
<organism evidence="1 2">
    <name type="scientific">Methylogaea oryzae</name>
    <dbReference type="NCBI Taxonomy" id="1295382"/>
    <lineage>
        <taxon>Bacteria</taxon>
        <taxon>Pseudomonadati</taxon>
        <taxon>Pseudomonadota</taxon>
        <taxon>Gammaproteobacteria</taxon>
        <taxon>Methylococcales</taxon>
        <taxon>Methylococcaceae</taxon>
        <taxon>Methylogaea</taxon>
    </lineage>
</organism>
<proteinExistence type="predicted"/>
<reference evidence="1" key="1">
    <citation type="submission" date="2019-06" db="EMBL/GenBank/DDBJ databases">
        <title>Complete genome sequence of Methylogaea oryzae strain JCM16910.</title>
        <authorList>
            <person name="Asakawa S."/>
        </authorList>
    </citation>
    <scope>NUCLEOTIDE SEQUENCE</scope>
    <source>
        <strain evidence="1">E10</strain>
    </source>
</reference>
<dbReference type="EMBL" id="AP019782">
    <property type="protein sequence ID" value="BBL70349.1"/>
    <property type="molecule type" value="Genomic_DNA"/>
</dbReference>
<accession>A0A8D5AJ29</accession>
<gene>
    <name evidence="1" type="ORF">MoryE10_09550</name>
</gene>
<dbReference type="AlphaFoldDB" id="A0A8D5AJ29"/>
<dbReference type="Proteomes" id="UP000824988">
    <property type="component" value="Chromosome"/>
</dbReference>
<evidence type="ECO:0008006" key="3">
    <source>
        <dbReference type="Google" id="ProtNLM"/>
    </source>
</evidence>
<evidence type="ECO:0000313" key="2">
    <source>
        <dbReference type="Proteomes" id="UP000824988"/>
    </source>
</evidence>
<sequence length="118" mass="12773">MDWIGLPATLRLVEARGGAYVYVPKPGDLNADCALVGIVGHDAALLLAREFPGAELPVAKASAAMRAVRDAAICHDYYVLHKSQATLALAYRLDVRTIRNIVNRTALHDQLDMFGETA</sequence>
<keyword evidence="2" id="KW-1185">Reference proteome</keyword>